<dbReference type="PANTHER" id="PTHR14097">
    <property type="entry name" value="OXIDOREDUCTASE HTATIP2"/>
    <property type="match status" value="1"/>
</dbReference>
<dbReference type="Proteomes" id="UP000838686">
    <property type="component" value="Unassembled WGS sequence"/>
</dbReference>
<dbReference type="Gene3D" id="3.40.50.720">
    <property type="entry name" value="NAD(P)-binding Rossmann-like Domain"/>
    <property type="match status" value="1"/>
</dbReference>
<gene>
    <name evidence="1" type="ORF">PAECIP111893_01201</name>
</gene>
<comment type="caution">
    <text evidence="1">The sequence shown here is derived from an EMBL/GenBank/DDBJ whole genome shotgun (WGS) entry which is preliminary data.</text>
</comment>
<proteinExistence type="predicted"/>
<evidence type="ECO:0000313" key="1">
    <source>
        <dbReference type="EMBL" id="CAH1198992.1"/>
    </source>
</evidence>
<keyword evidence="2" id="KW-1185">Reference proteome</keyword>
<dbReference type="RefSeq" id="WP_236339564.1">
    <property type="nucleotide sequence ID" value="NZ_CAKMMF010000005.1"/>
</dbReference>
<dbReference type="PANTHER" id="PTHR14097:SF7">
    <property type="entry name" value="OXIDOREDUCTASE HTATIP2"/>
    <property type="match status" value="1"/>
</dbReference>
<protein>
    <recommendedName>
        <fullName evidence="3">Oxidoreductase</fullName>
    </recommendedName>
</protein>
<dbReference type="EMBL" id="CAKMMF010000005">
    <property type="protein sequence ID" value="CAH1198992.1"/>
    <property type="molecule type" value="Genomic_DNA"/>
</dbReference>
<organism evidence="1 2">
    <name type="scientific">Paenibacillus plantiphilus</name>
    <dbReference type="NCBI Taxonomy" id="2905650"/>
    <lineage>
        <taxon>Bacteria</taxon>
        <taxon>Bacillati</taxon>
        <taxon>Bacillota</taxon>
        <taxon>Bacilli</taxon>
        <taxon>Bacillales</taxon>
        <taxon>Paenibacillaceae</taxon>
        <taxon>Paenibacillus</taxon>
    </lineage>
</organism>
<sequence>MDLEYPLTLAKLAKQNRVQRFLIVTAVGSNRGSRNFYSRVKGEVEEGVMSIGLPSLHIFRPSLLLGDRQEFRLGEKLAIMLNPLFKLIMRGRLRKFKPILAADVARAMAKKGQASQKGCFIYESHQIYDISRAPLS</sequence>
<evidence type="ECO:0008006" key="3">
    <source>
        <dbReference type="Google" id="ProtNLM"/>
    </source>
</evidence>
<evidence type="ECO:0000313" key="2">
    <source>
        <dbReference type="Proteomes" id="UP000838686"/>
    </source>
</evidence>
<dbReference type="InterPro" id="IPR036291">
    <property type="entry name" value="NAD(P)-bd_dom_sf"/>
</dbReference>
<accession>A0ABN8G3L0</accession>
<reference evidence="1" key="1">
    <citation type="submission" date="2022-01" db="EMBL/GenBank/DDBJ databases">
        <authorList>
            <person name="Criscuolo A."/>
        </authorList>
    </citation>
    <scope>NUCLEOTIDE SEQUENCE</scope>
    <source>
        <strain evidence="1">CIP111893</strain>
    </source>
</reference>
<name>A0ABN8G3L0_9BACL</name>
<dbReference type="SUPFAM" id="SSF51735">
    <property type="entry name" value="NAD(P)-binding Rossmann-fold domains"/>
    <property type="match status" value="1"/>
</dbReference>